<name>A0AAW1EXY9_ZOAVI</name>
<sequence>MYVHFPCKAEASSALAEESNEGARAVIQERKGPRVMRLLMRGSLSGRGDSAFADRGKQASGPSGSQEVEELRLLTRKTVWRL</sequence>
<reference evidence="2 3" key="1">
    <citation type="journal article" date="2024" name="Genome Biol. Evol.">
        <title>Chromosome-level genome assembly of the viviparous eelpout Zoarces viviparus.</title>
        <authorList>
            <person name="Fuhrmann N."/>
            <person name="Brasseur M.V."/>
            <person name="Bakowski C.E."/>
            <person name="Podsiadlowski L."/>
            <person name="Prost S."/>
            <person name="Krehenwinkel H."/>
            <person name="Mayer C."/>
        </authorList>
    </citation>
    <scope>NUCLEOTIDE SEQUENCE [LARGE SCALE GENOMIC DNA]</scope>
    <source>
        <strain evidence="2">NO-MEL_2022_Ind0_liver</strain>
    </source>
</reference>
<keyword evidence="3" id="KW-1185">Reference proteome</keyword>
<protein>
    <submittedName>
        <fullName evidence="2">Uncharacterized protein</fullName>
    </submittedName>
</protein>
<accession>A0AAW1EXY9</accession>
<organism evidence="2 3">
    <name type="scientific">Zoarces viviparus</name>
    <name type="common">Viviparous eelpout</name>
    <name type="synonym">Blennius viviparus</name>
    <dbReference type="NCBI Taxonomy" id="48416"/>
    <lineage>
        <taxon>Eukaryota</taxon>
        <taxon>Metazoa</taxon>
        <taxon>Chordata</taxon>
        <taxon>Craniata</taxon>
        <taxon>Vertebrata</taxon>
        <taxon>Euteleostomi</taxon>
        <taxon>Actinopterygii</taxon>
        <taxon>Neopterygii</taxon>
        <taxon>Teleostei</taxon>
        <taxon>Neoteleostei</taxon>
        <taxon>Acanthomorphata</taxon>
        <taxon>Eupercaria</taxon>
        <taxon>Perciformes</taxon>
        <taxon>Cottioidei</taxon>
        <taxon>Zoarcales</taxon>
        <taxon>Zoarcidae</taxon>
        <taxon>Zoarcinae</taxon>
        <taxon>Zoarces</taxon>
    </lineage>
</organism>
<dbReference type="AlphaFoldDB" id="A0AAW1EXY9"/>
<evidence type="ECO:0000313" key="3">
    <source>
        <dbReference type="Proteomes" id="UP001488805"/>
    </source>
</evidence>
<dbReference type="EMBL" id="JBCEZU010000112">
    <property type="protein sequence ID" value="KAK9527541.1"/>
    <property type="molecule type" value="Genomic_DNA"/>
</dbReference>
<comment type="caution">
    <text evidence="2">The sequence shown here is derived from an EMBL/GenBank/DDBJ whole genome shotgun (WGS) entry which is preliminary data.</text>
</comment>
<feature type="region of interest" description="Disordered" evidence="1">
    <location>
        <begin position="45"/>
        <end position="68"/>
    </location>
</feature>
<gene>
    <name evidence="2" type="ORF">VZT92_014094</name>
</gene>
<evidence type="ECO:0000256" key="1">
    <source>
        <dbReference type="SAM" id="MobiDB-lite"/>
    </source>
</evidence>
<proteinExistence type="predicted"/>
<dbReference type="Proteomes" id="UP001488805">
    <property type="component" value="Unassembled WGS sequence"/>
</dbReference>
<evidence type="ECO:0000313" key="2">
    <source>
        <dbReference type="EMBL" id="KAK9527541.1"/>
    </source>
</evidence>